<reference evidence="6" key="1">
    <citation type="submission" date="2021-04" db="EMBL/GenBank/DDBJ databases">
        <title>Genome based classification of Actinospica acidithermotolerans sp. nov., an actinobacterium isolated from an Indonesian hot spring.</title>
        <authorList>
            <person name="Kusuma A.B."/>
            <person name="Putra K.E."/>
            <person name="Nafisah S."/>
            <person name="Loh J."/>
            <person name="Nouioui I."/>
            <person name="Goodfellow M."/>
        </authorList>
    </citation>
    <scope>NUCLEOTIDE SEQUENCE</scope>
    <source>
        <strain evidence="6">MGRD01-02</strain>
    </source>
</reference>
<dbReference type="Proteomes" id="UP000676325">
    <property type="component" value="Unassembled WGS sequence"/>
</dbReference>
<proteinExistence type="predicted"/>
<dbReference type="EMBL" id="JAGSOH010000024">
    <property type="protein sequence ID" value="MBR7826884.1"/>
    <property type="molecule type" value="Genomic_DNA"/>
</dbReference>
<evidence type="ECO:0000259" key="5">
    <source>
        <dbReference type="PROSITE" id="PS50977"/>
    </source>
</evidence>
<evidence type="ECO:0000256" key="3">
    <source>
        <dbReference type="ARBA" id="ARBA00023163"/>
    </source>
</evidence>
<dbReference type="Gene3D" id="1.10.357.10">
    <property type="entry name" value="Tetracycline Repressor, domain 2"/>
    <property type="match status" value="1"/>
</dbReference>
<dbReference type="GO" id="GO:0003700">
    <property type="term" value="F:DNA-binding transcription factor activity"/>
    <property type="evidence" value="ECO:0007669"/>
    <property type="project" value="TreeGrafter"/>
</dbReference>
<dbReference type="SUPFAM" id="SSF46689">
    <property type="entry name" value="Homeodomain-like"/>
    <property type="match status" value="1"/>
</dbReference>
<dbReference type="AlphaFoldDB" id="A0A941ED80"/>
<dbReference type="PANTHER" id="PTHR30055:SF239">
    <property type="entry name" value="TRANSCRIPTIONAL REGULATORY PROTEIN"/>
    <property type="match status" value="1"/>
</dbReference>
<name>A0A941ED80_9ACTN</name>
<dbReference type="InterPro" id="IPR050109">
    <property type="entry name" value="HTH-type_TetR-like_transc_reg"/>
</dbReference>
<feature type="domain" description="HTH tetR-type" evidence="5">
    <location>
        <begin position="20"/>
        <end position="81"/>
    </location>
</feature>
<dbReference type="Pfam" id="PF13305">
    <property type="entry name" value="TetR_C_33"/>
    <property type="match status" value="1"/>
</dbReference>
<dbReference type="InterPro" id="IPR036271">
    <property type="entry name" value="Tet_transcr_reg_TetR-rel_C_sf"/>
</dbReference>
<dbReference type="RefSeq" id="WP_212518028.1">
    <property type="nucleotide sequence ID" value="NZ_JAGSOH010000024.1"/>
</dbReference>
<dbReference type="Pfam" id="PF00440">
    <property type="entry name" value="TetR_N"/>
    <property type="match status" value="1"/>
</dbReference>
<protein>
    <submittedName>
        <fullName evidence="6">TetR/AcrR family transcriptional regulator</fullName>
    </submittedName>
</protein>
<dbReference type="InterPro" id="IPR025996">
    <property type="entry name" value="MT1864/Rv1816-like_C"/>
</dbReference>
<dbReference type="GO" id="GO:0000976">
    <property type="term" value="F:transcription cis-regulatory region binding"/>
    <property type="evidence" value="ECO:0007669"/>
    <property type="project" value="TreeGrafter"/>
</dbReference>
<evidence type="ECO:0000256" key="1">
    <source>
        <dbReference type="ARBA" id="ARBA00023015"/>
    </source>
</evidence>
<dbReference type="InterPro" id="IPR001647">
    <property type="entry name" value="HTH_TetR"/>
</dbReference>
<sequence>MSGTERAVRARTRARPGEGQLLREEILLAAQTLLDEAGDESALTLRAVATRTGVSTPAVYRHFADKSALIAAVCMRVWETLGAVVREAIEAAADDPFQGLRHGAVAYMRFGLQHPVQYRLLMMGAPRPGEPGPQQEAAMACLRYLTEAVEPCVAAGVLRGDPQQIALRALATVHGCTALVIAHPYFPWPQDPDDFLDAAARTSGLGTAALGWLESEPREAAPTTAQYAEAFRDWAAALR</sequence>
<dbReference type="PANTHER" id="PTHR30055">
    <property type="entry name" value="HTH-TYPE TRANSCRIPTIONAL REGULATOR RUTR"/>
    <property type="match status" value="1"/>
</dbReference>
<evidence type="ECO:0000313" key="6">
    <source>
        <dbReference type="EMBL" id="MBR7826884.1"/>
    </source>
</evidence>
<comment type="caution">
    <text evidence="6">The sequence shown here is derived from an EMBL/GenBank/DDBJ whole genome shotgun (WGS) entry which is preliminary data.</text>
</comment>
<keyword evidence="3" id="KW-0804">Transcription</keyword>
<dbReference type="PROSITE" id="PS50977">
    <property type="entry name" value="HTH_TETR_2"/>
    <property type="match status" value="1"/>
</dbReference>
<feature type="DNA-binding region" description="H-T-H motif" evidence="4">
    <location>
        <begin position="44"/>
        <end position="63"/>
    </location>
</feature>
<evidence type="ECO:0000256" key="2">
    <source>
        <dbReference type="ARBA" id="ARBA00023125"/>
    </source>
</evidence>
<accession>A0A941ED80</accession>
<dbReference type="SUPFAM" id="SSF48498">
    <property type="entry name" value="Tetracyclin repressor-like, C-terminal domain"/>
    <property type="match status" value="1"/>
</dbReference>
<dbReference type="InterPro" id="IPR009057">
    <property type="entry name" value="Homeodomain-like_sf"/>
</dbReference>
<evidence type="ECO:0000313" key="7">
    <source>
        <dbReference type="Proteomes" id="UP000676325"/>
    </source>
</evidence>
<gene>
    <name evidence="6" type="ORF">KDK95_11270</name>
</gene>
<keyword evidence="2 4" id="KW-0238">DNA-binding</keyword>
<evidence type="ECO:0000256" key="4">
    <source>
        <dbReference type="PROSITE-ProRule" id="PRU00335"/>
    </source>
</evidence>
<keyword evidence="7" id="KW-1185">Reference proteome</keyword>
<keyword evidence="1" id="KW-0805">Transcription regulation</keyword>
<organism evidence="6 7">
    <name type="scientific">Actinospica acidithermotolerans</name>
    <dbReference type="NCBI Taxonomy" id="2828514"/>
    <lineage>
        <taxon>Bacteria</taxon>
        <taxon>Bacillati</taxon>
        <taxon>Actinomycetota</taxon>
        <taxon>Actinomycetes</taxon>
        <taxon>Catenulisporales</taxon>
        <taxon>Actinospicaceae</taxon>
        <taxon>Actinospica</taxon>
    </lineage>
</organism>